<dbReference type="AlphaFoldDB" id="A0A4Y2TZ48"/>
<proteinExistence type="predicted"/>
<evidence type="ECO:0000313" key="1">
    <source>
        <dbReference type="EMBL" id="GBO05975.1"/>
    </source>
</evidence>
<dbReference type="EMBL" id="BGPR01032437">
    <property type="protein sequence ID" value="GBO05975.1"/>
    <property type="molecule type" value="Genomic_DNA"/>
</dbReference>
<gene>
    <name evidence="1" type="ORF">AVEN_147164_1</name>
</gene>
<reference evidence="1 2" key="1">
    <citation type="journal article" date="2019" name="Sci. Rep.">
        <title>Orb-weaving spider Araneus ventricosus genome elucidates the spidroin gene catalogue.</title>
        <authorList>
            <person name="Kono N."/>
            <person name="Nakamura H."/>
            <person name="Ohtoshi R."/>
            <person name="Moran D.A.P."/>
            <person name="Shinohara A."/>
            <person name="Yoshida Y."/>
            <person name="Fujiwara M."/>
            <person name="Mori M."/>
            <person name="Tomita M."/>
            <person name="Arakawa K."/>
        </authorList>
    </citation>
    <scope>NUCLEOTIDE SEQUENCE [LARGE SCALE GENOMIC DNA]</scope>
</reference>
<comment type="caution">
    <text evidence="1">The sequence shown here is derived from an EMBL/GenBank/DDBJ whole genome shotgun (WGS) entry which is preliminary data.</text>
</comment>
<sequence length="25" mass="2540">YSLDGSEVLFVAWDNAAGGVAALTI</sequence>
<name>A0A4Y2TZ48_ARAVE</name>
<protein>
    <submittedName>
        <fullName evidence="1">Uncharacterized protein</fullName>
    </submittedName>
</protein>
<dbReference type="Proteomes" id="UP000499080">
    <property type="component" value="Unassembled WGS sequence"/>
</dbReference>
<organism evidence="1 2">
    <name type="scientific">Araneus ventricosus</name>
    <name type="common">Orbweaver spider</name>
    <name type="synonym">Epeira ventricosa</name>
    <dbReference type="NCBI Taxonomy" id="182803"/>
    <lineage>
        <taxon>Eukaryota</taxon>
        <taxon>Metazoa</taxon>
        <taxon>Ecdysozoa</taxon>
        <taxon>Arthropoda</taxon>
        <taxon>Chelicerata</taxon>
        <taxon>Arachnida</taxon>
        <taxon>Araneae</taxon>
        <taxon>Araneomorphae</taxon>
        <taxon>Entelegynae</taxon>
        <taxon>Araneoidea</taxon>
        <taxon>Araneidae</taxon>
        <taxon>Araneus</taxon>
    </lineage>
</organism>
<accession>A0A4Y2TZ48</accession>
<evidence type="ECO:0000313" key="2">
    <source>
        <dbReference type="Proteomes" id="UP000499080"/>
    </source>
</evidence>
<keyword evidence="2" id="KW-1185">Reference proteome</keyword>
<feature type="non-terminal residue" evidence="1">
    <location>
        <position position="1"/>
    </location>
</feature>